<keyword evidence="2 4" id="KW-0863">Zinc-finger</keyword>
<keyword evidence="3" id="KW-0862">Zinc</keyword>
<dbReference type="Proteomes" id="UP000077315">
    <property type="component" value="Unassembled WGS sequence"/>
</dbReference>
<dbReference type="InterPro" id="IPR013083">
    <property type="entry name" value="Znf_RING/FYVE/PHD"/>
</dbReference>
<evidence type="ECO:0000313" key="7">
    <source>
        <dbReference type="Proteomes" id="UP000077315"/>
    </source>
</evidence>
<feature type="non-terminal residue" evidence="6">
    <location>
        <position position="50"/>
    </location>
</feature>
<dbReference type="GO" id="GO:0008270">
    <property type="term" value="F:zinc ion binding"/>
    <property type="evidence" value="ECO:0007669"/>
    <property type="project" value="UniProtKB-KW"/>
</dbReference>
<feature type="domain" description="FYVE-type" evidence="5">
    <location>
        <begin position="1"/>
        <end position="50"/>
    </location>
</feature>
<dbReference type="Pfam" id="PF01363">
    <property type="entry name" value="FYVE"/>
    <property type="match status" value="1"/>
</dbReference>
<dbReference type="RefSeq" id="XP_018290222.1">
    <property type="nucleotide sequence ID" value="XM_018444022.1"/>
</dbReference>
<dbReference type="EMBL" id="KV440984">
    <property type="protein sequence ID" value="OAD72182.1"/>
    <property type="molecule type" value="Genomic_DNA"/>
</dbReference>
<evidence type="ECO:0000259" key="5">
    <source>
        <dbReference type="PROSITE" id="PS50178"/>
    </source>
</evidence>
<dbReference type="PANTHER" id="PTHR47794:SF1">
    <property type="entry name" value="VACUOLAR PROTEIN SORTING-ASSOCIATED PROTEIN 27"/>
    <property type="match status" value="1"/>
</dbReference>
<evidence type="ECO:0000313" key="6">
    <source>
        <dbReference type="EMBL" id="OAD72182.1"/>
    </source>
</evidence>
<keyword evidence="7" id="KW-1185">Reference proteome</keyword>
<dbReference type="InterPro" id="IPR017455">
    <property type="entry name" value="Znf_FYVE-rel"/>
</dbReference>
<sequence>CNTQFSFFQRKHHCRKCGMIVCQRHSANQLPLFSYDSPCVEWSRVCDACF</sequence>
<dbReference type="SUPFAM" id="SSF57903">
    <property type="entry name" value="FYVE/PHD zinc finger"/>
    <property type="match status" value="1"/>
</dbReference>
<reference evidence="7" key="1">
    <citation type="submission" date="2015-06" db="EMBL/GenBank/DDBJ databases">
        <title>Expansion of signal transduction pathways in fungi by whole-genome duplication.</title>
        <authorList>
            <consortium name="DOE Joint Genome Institute"/>
            <person name="Corrochano L.M."/>
            <person name="Kuo A."/>
            <person name="Marcet-Houben M."/>
            <person name="Polaino S."/>
            <person name="Salamov A."/>
            <person name="Villalobos J.M."/>
            <person name="Alvarez M.I."/>
            <person name="Avalos J."/>
            <person name="Benito E.P."/>
            <person name="Benoit I."/>
            <person name="Burger G."/>
            <person name="Camino L.P."/>
            <person name="Canovas D."/>
            <person name="Cerda-Olmedo E."/>
            <person name="Cheng J.-F."/>
            <person name="Dominguez A."/>
            <person name="Elias M."/>
            <person name="Eslava A.P."/>
            <person name="Glaser F."/>
            <person name="Grimwood J."/>
            <person name="Gutierrez G."/>
            <person name="Heitman J."/>
            <person name="Henrissat B."/>
            <person name="Iturriaga E.A."/>
            <person name="Lang B.F."/>
            <person name="Lavin J.L."/>
            <person name="Lee S."/>
            <person name="Li W."/>
            <person name="Lindquist E."/>
            <person name="Lopez-Garcia S."/>
            <person name="Luque E.M."/>
            <person name="Marcos A.T."/>
            <person name="Martin J."/>
            <person name="McCluskey K."/>
            <person name="Medina H.R."/>
            <person name="Miralles-Duran A."/>
            <person name="Miyazaki A."/>
            <person name="Munoz-Torres E."/>
            <person name="Oguiza J.A."/>
            <person name="Ohm R."/>
            <person name="Olmedo M."/>
            <person name="Orejas M."/>
            <person name="Ortiz-Castellanos L."/>
            <person name="Pisabarro A.G."/>
            <person name="Rodriguez-Romero J."/>
            <person name="Ruiz-Herrera J."/>
            <person name="Ruiz-Vazquez R."/>
            <person name="Sanz C."/>
            <person name="Schackwitz W."/>
            <person name="Schmutz J."/>
            <person name="Shahriari M."/>
            <person name="Shelest E."/>
            <person name="Silva-Franco F."/>
            <person name="Soanes D."/>
            <person name="Syed K."/>
            <person name="Tagua V.G."/>
            <person name="Talbot N.J."/>
            <person name="Thon M."/>
            <person name="De vries R.P."/>
            <person name="Wiebenga A."/>
            <person name="Yadav J.S."/>
            <person name="Braun E.L."/>
            <person name="Baker S."/>
            <person name="Garre V."/>
            <person name="Horwitz B."/>
            <person name="Torres-Martinez S."/>
            <person name="Idnurm A."/>
            <person name="Herrera-Estrella A."/>
            <person name="Gabaldon T."/>
            <person name="Grigoriev I.V."/>
        </authorList>
    </citation>
    <scope>NUCLEOTIDE SEQUENCE [LARGE SCALE GENOMIC DNA]</scope>
    <source>
        <strain evidence="7">NRRL 1555(-)</strain>
    </source>
</reference>
<name>A0A162TZ63_PHYB8</name>
<dbReference type="InParanoid" id="A0A162TZ63"/>
<dbReference type="InterPro" id="IPR011011">
    <property type="entry name" value="Znf_FYVE_PHD"/>
</dbReference>
<proteinExistence type="predicted"/>
<dbReference type="GO" id="GO:0043328">
    <property type="term" value="P:protein transport to vacuole involved in ubiquitin-dependent protein catabolic process via the multivesicular body sorting pathway"/>
    <property type="evidence" value="ECO:0007669"/>
    <property type="project" value="TreeGrafter"/>
</dbReference>
<dbReference type="Gene3D" id="3.30.40.10">
    <property type="entry name" value="Zinc/RING finger domain, C3HC4 (zinc finger)"/>
    <property type="match status" value="1"/>
</dbReference>
<evidence type="ECO:0000256" key="2">
    <source>
        <dbReference type="ARBA" id="ARBA00022771"/>
    </source>
</evidence>
<dbReference type="GO" id="GO:0006623">
    <property type="term" value="P:protein targeting to vacuole"/>
    <property type="evidence" value="ECO:0007669"/>
    <property type="project" value="TreeGrafter"/>
</dbReference>
<accession>A0A162TZ63</accession>
<evidence type="ECO:0000256" key="3">
    <source>
        <dbReference type="ARBA" id="ARBA00022833"/>
    </source>
</evidence>
<feature type="non-terminal residue" evidence="6">
    <location>
        <position position="1"/>
    </location>
</feature>
<dbReference type="VEuPathDB" id="FungiDB:PHYBLDRAFT_9747"/>
<dbReference type="AlphaFoldDB" id="A0A162TZ63"/>
<protein>
    <recommendedName>
        <fullName evidence="5">FYVE-type domain-containing protein</fullName>
    </recommendedName>
</protein>
<dbReference type="GO" id="GO:0043130">
    <property type="term" value="F:ubiquitin binding"/>
    <property type="evidence" value="ECO:0007669"/>
    <property type="project" value="TreeGrafter"/>
</dbReference>
<dbReference type="GO" id="GO:0033565">
    <property type="term" value="C:ESCRT-0 complex"/>
    <property type="evidence" value="ECO:0007669"/>
    <property type="project" value="TreeGrafter"/>
</dbReference>
<dbReference type="PROSITE" id="PS50178">
    <property type="entry name" value="ZF_FYVE"/>
    <property type="match status" value="1"/>
</dbReference>
<dbReference type="SMART" id="SM00064">
    <property type="entry name" value="FYVE"/>
    <property type="match status" value="1"/>
</dbReference>
<evidence type="ECO:0000256" key="4">
    <source>
        <dbReference type="PROSITE-ProRule" id="PRU00091"/>
    </source>
</evidence>
<dbReference type="InterPro" id="IPR000306">
    <property type="entry name" value="Znf_FYVE"/>
</dbReference>
<gene>
    <name evidence="6" type="ORF">PHYBLDRAFT_9747</name>
</gene>
<keyword evidence="1" id="KW-0479">Metal-binding</keyword>
<organism evidence="6 7">
    <name type="scientific">Phycomyces blakesleeanus (strain ATCC 8743b / DSM 1359 / FGSC 10004 / NBRC 33097 / NRRL 1555)</name>
    <dbReference type="NCBI Taxonomy" id="763407"/>
    <lineage>
        <taxon>Eukaryota</taxon>
        <taxon>Fungi</taxon>
        <taxon>Fungi incertae sedis</taxon>
        <taxon>Mucoromycota</taxon>
        <taxon>Mucoromycotina</taxon>
        <taxon>Mucoromycetes</taxon>
        <taxon>Mucorales</taxon>
        <taxon>Phycomycetaceae</taxon>
        <taxon>Phycomyces</taxon>
    </lineage>
</organism>
<evidence type="ECO:0000256" key="1">
    <source>
        <dbReference type="ARBA" id="ARBA00022723"/>
    </source>
</evidence>
<dbReference type="GO" id="GO:0032266">
    <property type="term" value="F:phosphatidylinositol-3-phosphate binding"/>
    <property type="evidence" value="ECO:0007669"/>
    <property type="project" value="TreeGrafter"/>
</dbReference>
<dbReference type="GeneID" id="29004927"/>
<dbReference type="PANTHER" id="PTHR47794">
    <property type="entry name" value="VACUOLAR PROTEIN SORTING-ASSOCIATED PROTEIN 27"/>
    <property type="match status" value="1"/>
</dbReference>
<dbReference type="STRING" id="763407.A0A162TZ63"/>
<dbReference type="OrthoDB" id="660555at2759"/>